<evidence type="ECO:0000313" key="1">
    <source>
        <dbReference type="EMBL" id="SET36699.1"/>
    </source>
</evidence>
<dbReference type="InterPro" id="IPR037891">
    <property type="entry name" value="Cdil-like_sf"/>
</dbReference>
<keyword evidence="2" id="KW-1185">Reference proteome</keyword>
<organism evidence="1 2">
    <name type="scientific">[Clostridium] polysaccharolyticum</name>
    <dbReference type="NCBI Taxonomy" id="29364"/>
    <lineage>
        <taxon>Bacteria</taxon>
        <taxon>Bacillati</taxon>
        <taxon>Bacillota</taxon>
        <taxon>Clostridia</taxon>
        <taxon>Lachnospirales</taxon>
        <taxon>Lachnospiraceae</taxon>
    </lineage>
</organism>
<name>A0A1I0DVP2_9FIRM</name>
<dbReference type="Proteomes" id="UP000199800">
    <property type="component" value="Unassembled WGS sequence"/>
</dbReference>
<gene>
    <name evidence="1" type="ORF">SAMN04487772_1173</name>
</gene>
<evidence type="ECO:0000313" key="2">
    <source>
        <dbReference type="Proteomes" id="UP000199800"/>
    </source>
</evidence>
<dbReference type="SUPFAM" id="SSF160207">
    <property type="entry name" value="NMB0488-like"/>
    <property type="match status" value="1"/>
</dbReference>
<dbReference type="AlphaFoldDB" id="A0A1I0DVP2"/>
<accession>A0A1I0DVP2</accession>
<sequence length="145" mass="17162">MGRSSIYFDKKGNVIIVPYWRAEDGISRQSMKFAKLNFGYSETELGKEILDVLETSRINEYEDKKQNPWKEASNLKTWKAFWKKYESVIVDIDEKGIWYIDKYRKLKDGSFGLEKGDEEKYSREYTEPLTAQQLGHIVLEMLEIK</sequence>
<dbReference type="RefSeq" id="WP_092478279.1">
    <property type="nucleotide sequence ID" value="NZ_FOHN01000017.1"/>
</dbReference>
<reference evidence="1 2" key="1">
    <citation type="submission" date="2016-10" db="EMBL/GenBank/DDBJ databases">
        <authorList>
            <person name="de Groot N.N."/>
        </authorList>
    </citation>
    <scope>NUCLEOTIDE SEQUENCE [LARGE SCALE GENOMIC DNA]</scope>
    <source>
        <strain evidence="1 2">DSM 1801</strain>
    </source>
</reference>
<dbReference type="EMBL" id="FOHN01000017">
    <property type="protein sequence ID" value="SET36699.1"/>
    <property type="molecule type" value="Genomic_DNA"/>
</dbReference>
<protein>
    <submittedName>
        <fullName evidence="1">Uncharacterized protein</fullName>
    </submittedName>
</protein>
<proteinExistence type="predicted"/>
<dbReference type="STRING" id="29364.SAMN04487772_1173"/>